<evidence type="ECO:0000313" key="5">
    <source>
        <dbReference type="Proteomes" id="UP000516305"/>
    </source>
</evidence>
<dbReference type="AlphaFoldDB" id="A0A7H0VK40"/>
<dbReference type="CDD" id="cd06257">
    <property type="entry name" value="DnaJ"/>
    <property type="match status" value="1"/>
</dbReference>
<dbReference type="PANTHER" id="PTHR44360">
    <property type="entry name" value="DNAJ HOMOLOG SUBFAMILY B MEMBER 9"/>
    <property type="match status" value="1"/>
</dbReference>
<keyword evidence="2" id="KW-0472">Membrane</keyword>
<dbReference type="GO" id="GO:0051787">
    <property type="term" value="F:misfolded protein binding"/>
    <property type="evidence" value="ECO:0007669"/>
    <property type="project" value="TreeGrafter"/>
</dbReference>
<dbReference type="InterPro" id="IPR051948">
    <property type="entry name" value="Hsp70_co-chaperone_J-domain"/>
</dbReference>
<accession>A0A7H0VK40</accession>
<reference evidence="4 5" key="1">
    <citation type="submission" date="2020-08" db="EMBL/GenBank/DDBJ databases">
        <title>Croceimicrobium hydrocarbonivorans gen. nov., sp. nov., a novel marine bacterium isolated from a bacterial consortium that degrades polyethylene terephthalate.</title>
        <authorList>
            <person name="Liu R."/>
        </authorList>
    </citation>
    <scope>NUCLEOTIDE SEQUENCE [LARGE SCALE GENOMIC DNA]</scope>
    <source>
        <strain evidence="4 5">A20-9</strain>
    </source>
</reference>
<dbReference type="InterPro" id="IPR036869">
    <property type="entry name" value="J_dom_sf"/>
</dbReference>
<keyword evidence="2" id="KW-1133">Transmembrane helix</keyword>
<keyword evidence="2" id="KW-0812">Transmembrane</keyword>
<name>A0A7H0VK40_9FLAO</name>
<dbReference type="PANTHER" id="PTHR44360:SF1">
    <property type="entry name" value="DNAJ HOMOLOG SUBFAMILY B MEMBER 9"/>
    <property type="match status" value="1"/>
</dbReference>
<dbReference type="EMBL" id="CP060139">
    <property type="protein sequence ID" value="QNR26088.1"/>
    <property type="molecule type" value="Genomic_DNA"/>
</dbReference>
<gene>
    <name evidence="4" type="ORF">H4K34_15620</name>
</gene>
<sequence length="309" mass="36400">MSLENYFKILGLSPDADLQEVKKAYRRLALKYHPDLQSGNEEHFKKIVEAYEMIRSHIKSRSSRREMSPEELLRFYELLKAAAEEKAKQKAFERAARVRAKKIEDQNRAYSLAVYSLIGIVVLAFFSYKSYFWIIDYEIDSNPAQTMAKVVGIENHRVVYQFVVGDEVYEERAYVKGSGIKMYAANGMPLKIGDQFVLRYRKDDPYFHDLNTYSVASHTFNRYIDLASEAILQYSYNKMEEEPNLIKKVEARCMAYLIYQKFGIEGLASCYHFDTHPFDHFKDNSLSWYFFWDKDEVREIREACRIPQA</sequence>
<proteinExistence type="predicted"/>
<protein>
    <submittedName>
        <fullName evidence="4">DnaJ domain-containing protein</fullName>
    </submittedName>
</protein>
<organism evidence="4 5">
    <name type="scientific">Croceimicrobium hydrocarbonivorans</name>
    <dbReference type="NCBI Taxonomy" id="2761580"/>
    <lineage>
        <taxon>Bacteria</taxon>
        <taxon>Pseudomonadati</taxon>
        <taxon>Bacteroidota</taxon>
        <taxon>Flavobacteriia</taxon>
        <taxon>Flavobacteriales</taxon>
        <taxon>Owenweeksiaceae</taxon>
        <taxon>Croceimicrobium</taxon>
    </lineage>
</organism>
<dbReference type="SUPFAM" id="SSF46565">
    <property type="entry name" value="Chaperone J-domain"/>
    <property type="match status" value="1"/>
</dbReference>
<dbReference type="InterPro" id="IPR001623">
    <property type="entry name" value="DnaJ_domain"/>
</dbReference>
<keyword evidence="1" id="KW-0143">Chaperone</keyword>
<dbReference type="Gene3D" id="1.10.287.110">
    <property type="entry name" value="DnaJ domain"/>
    <property type="match status" value="1"/>
</dbReference>
<evidence type="ECO:0000256" key="2">
    <source>
        <dbReference type="SAM" id="Phobius"/>
    </source>
</evidence>
<dbReference type="Pfam" id="PF00226">
    <property type="entry name" value="DnaJ"/>
    <property type="match status" value="1"/>
</dbReference>
<dbReference type="PROSITE" id="PS50076">
    <property type="entry name" value="DNAJ_2"/>
    <property type="match status" value="1"/>
</dbReference>
<dbReference type="GO" id="GO:0051087">
    <property type="term" value="F:protein-folding chaperone binding"/>
    <property type="evidence" value="ECO:0007669"/>
    <property type="project" value="TreeGrafter"/>
</dbReference>
<dbReference type="SMART" id="SM00271">
    <property type="entry name" value="DnaJ"/>
    <property type="match status" value="1"/>
</dbReference>
<dbReference type="Proteomes" id="UP000516305">
    <property type="component" value="Chromosome"/>
</dbReference>
<feature type="transmembrane region" description="Helical" evidence="2">
    <location>
        <begin position="109"/>
        <end position="128"/>
    </location>
</feature>
<dbReference type="KEGG" id="chyd:H4K34_15620"/>
<evidence type="ECO:0000259" key="3">
    <source>
        <dbReference type="PROSITE" id="PS50076"/>
    </source>
</evidence>
<evidence type="ECO:0000313" key="4">
    <source>
        <dbReference type="EMBL" id="QNR26088.1"/>
    </source>
</evidence>
<dbReference type="GO" id="GO:0036503">
    <property type="term" value="P:ERAD pathway"/>
    <property type="evidence" value="ECO:0007669"/>
    <property type="project" value="TreeGrafter"/>
</dbReference>
<dbReference type="PRINTS" id="PR00625">
    <property type="entry name" value="JDOMAIN"/>
</dbReference>
<feature type="domain" description="J" evidence="3">
    <location>
        <begin position="5"/>
        <end position="68"/>
    </location>
</feature>
<evidence type="ECO:0000256" key="1">
    <source>
        <dbReference type="ARBA" id="ARBA00023186"/>
    </source>
</evidence>
<keyword evidence="5" id="KW-1185">Reference proteome</keyword>